<evidence type="ECO:0000313" key="1">
    <source>
        <dbReference type="EMBL" id="KAE9391160.1"/>
    </source>
</evidence>
<dbReference type="EMBL" id="ML769634">
    <property type="protein sequence ID" value="KAE9391160.1"/>
    <property type="molecule type" value="Genomic_DNA"/>
</dbReference>
<protein>
    <submittedName>
        <fullName evidence="1">Uncharacterized protein</fullName>
    </submittedName>
</protein>
<gene>
    <name evidence="1" type="ORF">BT96DRAFT_318270</name>
</gene>
<accession>A0A6A4H0K4</accession>
<name>A0A6A4H0K4_9AGAR</name>
<organism evidence="1 2">
    <name type="scientific">Gymnopus androsaceus JB14</name>
    <dbReference type="NCBI Taxonomy" id="1447944"/>
    <lineage>
        <taxon>Eukaryota</taxon>
        <taxon>Fungi</taxon>
        <taxon>Dikarya</taxon>
        <taxon>Basidiomycota</taxon>
        <taxon>Agaricomycotina</taxon>
        <taxon>Agaricomycetes</taxon>
        <taxon>Agaricomycetidae</taxon>
        <taxon>Agaricales</taxon>
        <taxon>Marasmiineae</taxon>
        <taxon>Omphalotaceae</taxon>
        <taxon>Gymnopus</taxon>
    </lineage>
</organism>
<keyword evidence="2" id="KW-1185">Reference proteome</keyword>
<dbReference type="Proteomes" id="UP000799118">
    <property type="component" value="Unassembled WGS sequence"/>
</dbReference>
<dbReference type="AlphaFoldDB" id="A0A6A4H0K4"/>
<proteinExistence type="predicted"/>
<evidence type="ECO:0000313" key="2">
    <source>
        <dbReference type="Proteomes" id="UP000799118"/>
    </source>
</evidence>
<reference evidence="1" key="1">
    <citation type="journal article" date="2019" name="Environ. Microbiol.">
        <title>Fungal ecological strategies reflected in gene transcription - a case study of two litter decomposers.</title>
        <authorList>
            <person name="Barbi F."/>
            <person name="Kohler A."/>
            <person name="Barry K."/>
            <person name="Baskaran P."/>
            <person name="Daum C."/>
            <person name="Fauchery L."/>
            <person name="Ihrmark K."/>
            <person name="Kuo A."/>
            <person name="LaButti K."/>
            <person name="Lipzen A."/>
            <person name="Morin E."/>
            <person name="Grigoriev I.V."/>
            <person name="Henrissat B."/>
            <person name="Lindahl B."/>
            <person name="Martin F."/>
        </authorList>
    </citation>
    <scope>NUCLEOTIDE SEQUENCE</scope>
    <source>
        <strain evidence="1">JB14</strain>
    </source>
</reference>
<dbReference type="OrthoDB" id="3062192at2759"/>
<sequence length="330" mass="36252">MSEHGFSETSSLLTATATSTSTIPGLGSTSGKAIKRLGSVVVYGVDAILIRRRLAQIEGVLTHKRLEKLTKESPKDLYNDLLELSRPLYSLSLCTRAFRLVMGEIGGMEFEHLAAAIVNWDVSLSYDLLKAVMFCLQSEGDLDGSSTNSTFPAQYYAAGLDAYKTRLPYGSEDLSKSDLCVAFLMFMGLVISSSRRPSFSKLVAVELDLVTFMAQIYPGLVEPKTPLSREPLRAKLVLRVLLKKLDPVNDYLPVTRLNKILSLTTTDIASPSSNELSTTSESDLLASIRLNIAYLQNAMAQAEVVLGQGPNYHSRDLRHSHLKSILELSR</sequence>